<name>A0A0A7G0K0_9CLOT</name>
<dbReference type="Gene3D" id="3.40.50.300">
    <property type="entry name" value="P-loop containing nucleotide triphosphate hydrolases"/>
    <property type="match status" value="1"/>
</dbReference>
<geneLocation type="plasmid" evidence="6 7">
    <name>pCBJ</name>
</geneLocation>
<dbReference type="InterPro" id="IPR027417">
    <property type="entry name" value="P-loop_NTPase"/>
</dbReference>
<dbReference type="EMBL" id="CP006906">
    <property type="protein sequence ID" value="AIY85399.1"/>
    <property type="molecule type" value="Genomic_DNA"/>
</dbReference>
<feature type="region of interest" description="Disordered" evidence="4">
    <location>
        <begin position="484"/>
        <end position="510"/>
    </location>
</feature>
<dbReference type="InterPro" id="IPR002543">
    <property type="entry name" value="FtsK_dom"/>
</dbReference>
<dbReference type="PANTHER" id="PTHR22683">
    <property type="entry name" value="SPORULATION PROTEIN RELATED"/>
    <property type="match status" value="1"/>
</dbReference>
<dbReference type="RefSeq" id="WP_040113788.1">
    <property type="nucleotide sequence ID" value="NZ_CP006906.1"/>
</dbReference>
<dbReference type="Proteomes" id="UP000030635">
    <property type="component" value="Plasmid pCBJ"/>
</dbReference>
<evidence type="ECO:0000313" key="6">
    <source>
        <dbReference type="EMBL" id="AIY85399.1"/>
    </source>
</evidence>
<dbReference type="OrthoDB" id="9807790at2"/>
<sequence>MHQKSNSKFYNEKFAEMLRRIPFSRKNNKYIDRYLKSVEEKKAILDLHEQWMKIMVNSSALNDFYETYGLNFTEKTIYGYKSECFLTAGLTYTQLVELKEKLQDGLGCLVTLNRYKRSRMVRVEFIMSTQEHLKYRVIAPLKAKDNNPRNLYLGNDYSGQPIFVDMLTLPHILLTGGTRSGKSKMLDCIITNLVSLYTPEELELNLIQGSKSDLEPYADLAHCNLYADNIKSIKESLLIIASEMNERTMKIRPMHKAFKGDNYVDYNKQHPNDQIKTCIVAVDEASTLYEACTGESKELKNDKSLVNMLIRRIAQYGAALGVFLIVSLQRPTKDNLDPFIKSQSTVIISFRQNNAVSSSVAIDDPELALRLEQREFAYKFGSTISYGLVPWITSEDIKNNIQKYLIPGKSDYMIERRQKLRKDLLKAYESDPNNKSGAKKSNAEKIKYEMDKMIIEMYHEIEKENSGDIGESINAIEYKEVEVVSDTEGKSKDKAKKTKSKKSNDNSEISIDLDVDRIKDTYRRY</sequence>
<dbReference type="eggNOG" id="COG1674">
    <property type="taxonomic scope" value="Bacteria"/>
</dbReference>
<dbReference type="GO" id="GO:0005524">
    <property type="term" value="F:ATP binding"/>
    <property type="evidence" value="ECO:0007669"/>
    <property type="project" value="UniProtKB-UniRule"/>
</dbReference>
<keyword evidence="7" id="KW-1185">Reference proteome</keyword>
<feature type="binding site" evidence="3">
    <location>
        <begin position="176"/>
        <end position="183"/>
    </location>
    <ligand>
        <name>ATP</name>
        <dbReference type="ChEBI" id="CHEBI:30616"/>
    </ligand>
</feature>
<dbReference type="PROSITE" id="PS50901">
    <property type="entry name" value="FTSK"/>
    <property type="match status" value="1"/>
</dbReference>
<dbReference type="Pfam" id="PF01580">
    <property type="entry name" value="FtsK_SpoIIIE"/>
    <property type="match status" value="1"/>
</dbReference>
<dbReference type="InterPro" id="IPR050206">
    <property type="entry name" value="FtsK/SpoIIIE/SftA"/>
</dbReference>
<organism evidence="6 7">
    <name type="scientific">Clostridium baratii str. Sullivan</name>
    <dbReference type="NCBI Taxonomy" id="1415775"/>
    <lineage>
        <taxon>Bacteria</taxon>
        <taxon>Bacillati</taxon>
        <taxon>Bacillota</taxon>
        <taxon>Clostridia</taxon>
        <taxon>Eubacteriales</taxon>
        <taxon>Clostridiaceae</taxon>
        <taxon>Clostridium</taxon>
    </lineage>
</organism>
<keyword evidence="2 3" id="KW-0067">ATP-binding</keyword>
<dbReference type="GO" id="GO:0016020">
    <property type="term" value="C:membrane"/>
    <property type="evidence" value="ECO:0007669"/>
    <property type="project" value="UniProtKB-SubCell"/>
</dbReference>
<dbReference type="GO" id="GO:0003677">
    <property type="term" value="F:DNA binding"/>
    <property type="evidence" value="ECO:0007669"/>
    <property type="project" value="InterPro"/>
</dbReference>
<keyword evidence="6" id="KW-0614">Plasmid</keyword>
<evidence type="ECO:0000256" key="1">
    <source>
        <dbReference type="ARBA" id="ARBA00022741"/>
    </source>
</evidence>
<evidence type="ECO:0000313" key="7">
    <source>
        <dbReference type="Proteomes" id="UP000030635"/>
    </source>
</evidence>
<evidence type="ECO:0000256" key="4">
    <source>
        <dbReference type="SAM" id="MobiDB-lite"/>
    </source>
</evidence>
<evidence type="ECO:0000256" key="3">
    <source>
        <dbReference type="PROSITE-ProRule" id="PRU00289"/>
    </source>
</evidence>
<feature type="domain" description="FtsK" evidence="5">
    <location>
        <begin position="159"/>
        <end position="359"/>
    </location>
</feature>
<reference evidence="6 7" key="1">
    <citation type="journal article" date="2015" name="Infect. Genet. Evol.">
        <title>Genomic sequences of six botulinum neurotoxin-producing strains representing three clostridial species illustrate the mobility and diversity of botulinum neurotoxin genes.</title>
        <authorList>
            <person name="Smith T.J."/>
            <person name="Hill K.K."/>
            <person name="Xie G."/>
            <person name="Foley B.T."/>
            <person name="Williamson C.H."/>
            <person name="Foster J.T."/>
            <person name="Johnson S.L."/>
            <person name="Chertkov O."/>
            <person name="Teshima H."/>
            <person name="Gibbons H.S."/>
            <person name="Johnsky L.A."/>
            <person name="Karavis M.A."/>
            <person name="Smith L.A."/>
        </authorList>
    </citation>
    <scope>NUCLEOTIDE SEQUENCE [LARGE SCALE GENOMIC DNA]</scope>
    <source>
        <strain evidence="6">Sullivan</strain>
        <plasmid evidence="7">Plasmid pCBJ</plasmid>
    </source>
</reference>
<keyword evidence="1 3" id="KW-0547">Nucleotide-binding</keyword>
<dbReference type="HOGENOM" id="CLU_518468_0_0_9"/>
<protein>
    <submittedName>
        <fullName evidence="6">FtsK/SpoIIIE family protein</fullName>
    </submittedName>
</protein>
<proteinExistence type="predicted"/>
<dbReference type="SUPFAM" id="SSF52540">
    <property type="entry name" value="P-loop containing nucleoside triphosphate hydrolases"/>
    <property type="match status" value="1"/>
</dbReference>
<gene>
    <name evidence="6" type="ORF">U729_3239</name>
</gene>
<dbReference type="PANTHER" id="PTHR22683:SF41">
    <property type="entry name" value="DNA TRANSLOCASE FTSK"/>
    <property type="match status" value="1"/>
</dbReference>
<evidence type="ECO:0000259" key="5">
    <source>
        <dbReference type="PROSITE" id="PS50901"/>
    </source>
</evidence>
<dbReference type="KEGG" id="cbv:U729_3239"/>
<dbReference type="AlphaFoldDB" id="A0A0A7G0K0"/>
<accession>A0A0A7G0K0</accession>
<evidence type="ECO:0000256" key="2">
    <source>
        <dbReference type="ARBA" id="ARBA00022840"/>
    </source>
</evidence>